<name>A0A1H9G2K8_9LACT</name>
<evidence type="ECO:0000256" key="5">
    <source>
        <dbReference type="ARBA" id="ARBA00022777"/>
    </source>
</evidence>
<accession>A0A1H9G2K8</accession>
<reference evidence="9 10" key="1">
    <citation type="submission" date="2016-10" db="EMBL/GenBank/DDBJ databases">
        <authorList>
            <person name="de Groot N.N."/>
        </authorList>
    </citation>
    <scope>NUCLEOTIDE SEQUENCE [LARGE SCALE GENOMIC DNA]</scope>
    <source>
        <strain evidence="9 10">DSM 15695</strain>
    </source>
</reference>
<evidence type="ECO:0000259" key="7">
    <source>
        <dbReference type="Pfam" id="PF00288"/>
    </source>
</evidence>
<dbReference type="RefSeq" id="WP_092572549.1">
    <property type="nucleotide sequence ID" value="NZ_FOEN01000011.1"/>
</dbReference>
<keyword evidence="3" id="KW-0808">Transferase</keyword>
<dbReference type="PRINTS" id="PR00959">
    <property type="entry name" value="MEVGALKINASE"/>
</dbReference>
<proteinExistence type="predicted"/>
<dbReference type="SUPFAM" id="SSF54211">
    <property type="entry name" value="Ribosomal protein S5 domain 2-like"/>
    <property type="match status" value="1"/>
</dbReference>
<dbReference type="PANTHER" id="PTHR31814:SF2">
    <property type="entry name" value="PHOSPHOMEVALONATE KINASE"/>
    <property type="match status" value="1"/>
</dbReference>
<evidence type="ECO:0000259" key="8">
    <source>
        <dbReference type="Pfam" id="PF08544"/>
    </source>
</evidence>
<sequence length="380" mass="41745">METILSQKQAPRPMQTTFKAPGKLFLMGEYAILNPGHSALLMAVDRYVHCQVDDQAPDQPSQCHSDWPGMDVLWVKKSASSAKLEFKSQNLIAWSYVIEAIKLIADLAEIQQLPWRSFNLQIQSDLHNQAGRKYGLGSSAAVTVAVIGALLKFQGLQFNYPALARFKLATLASIQAGSNGSMADISTSSFGGLVYYQRYDADWLDQQLATGKSLTYLLFEDWPALQIKKLALPSPVQYQIAWTGQPASTQNLVADLKEKLVSQPEPFLRLSQEIHVLVQKAKVALADEGTTDFLTLIQANQKVLTQLAISYQLPIISSQLADFLDACHQAGWVGKISGAGGGDCGLAFADKGKLTDRLHQAWQEFGIETLNFKQAPSISE</sequence>
<dbReference type="OrthoDB" id="1522677at2"/>
<dbReference type="GO" id="GO:0004631">
    <property type="term" value="F:phosphomevalonate kinase activity"/>
    <property type="evidence" value="ECO:0007669"/>
    <property type="project" value="UniProtKB-EC"/>
</dbReference>
<dbReference type="PANTHER" id="PTHR31814">
    <property type="match status" value="1"/>
</dbReference>
<evidence type="ECO:0000256" key="2">
    <source>
        <dbReference type="ARBA" id="ARBA00012958"/>
    </source>
</evidence>
<dbReference type="InterPro" id="IPR036554">
    <property type="entry name" value="GHMP_kinase_C_sf"/>
</dbReference>
<dbReference type="EC" id="2.7.4.2" evidence="2"/>
<dbReference type="InterPro" id="IPR035102">
    <property type="entry name" value="Phosphomevalonate_kinase"/>
</dbReference>
<dbReference type="InterPro" id="IPR005917">
    <property type="entry name" value="Pmev_kinase_bact"/>
</dbReference>
<feature type="domain" description="GHMP kinase N-terminal" evidence="7">
    <location>
        <begin position="96"/>
        <end position="192"/>
    </location>
</feature>
<keyword evidence="6" id="KW-0067">ATP-binding</keyword>
<evidence type="ECO:0000256" key="6">
    <source>
        <dbReference type="ARBA" id="ARBA00022840"/>
    </source>
</evidence>
<dbReference type="InterPro" id="IPR020568">
    <property type="entry name" value="Ribosomal_Su5_D2-typ_SF"/>
</dbReference>
<gene>
    <name evidence="9" type="ORF">SAMN04488558_11111</name>
</gene>
<keyword evidence="5 9" id="KW-0418">Kinase</keyword>
<dbReference type="AlphaFoldDB" id="A0A1H9G2K8"/>
<dbReference type="NCBIfam" id="TIGR01220">
    <property type="entry name" value="Pmev_kin_Gr_pos"/>
    <property type="match status" value="1"/>
</dbReference>
<dbReference type="STRING" id="89093.SAMN04488558_11111"/>
<comment type="pathway">
    <text evidence="1">Isoprenoid biosynthesis; isopentenyl diphosphate biosynthesis via mevalonate pathway; isopentenyl diphosphate from (R)-mevalonate: step 2/3.</text>
</comment>
<protein>
    <recommendedName>
        <fullName evidence="2">phosphomevalonate kinase</fullName>
        <ecNumber evidence="2">2.7.4.2</ecNumber>
    </recommendedName>
</protein>
<dbReference type="SUPFAM" id="SSF55060">
    <property type="entry name" value="GHMP Kinase, C-terminal domain"/>
    <property type="match status" value="1"/>
</dbReference>
<organism evidence="9 10">
    <name type="scientific">Ignavigranum ruoffiae</name>
    <dbReference type="NCBI Taxonomy" id="89093"/>
    <lineage>
        <taxon>Bacteria</taxon>
        <taxon>Bacillati</taxon>
        <taxon>Bacillota</taxon>
        <taxon>Bacilli</taxon>
        <taxon>Lactobacillales</taxon>
        <taxon>Aerococcaceae</taxon>
        <taxon>Ignavigranum</taxon>
    </lineage>
</organism>
<dbReference type="Proteomes" id="UP000198833">
    <property type="component" value="Unassembled WGS sequence"/>
</dbReference>
<dbReference type="UniPathway" id="UPA00057">
    <property type="reaction ID" value="UER00099"/>
</dbReference>
<dbReference type="Gene3D" id="3.30.230.10">
    <property type="match status" value="1"/>
</dbReference>
<dbReference type="GO" id="GO:0019287">
    <property type="term" value="P:isopentenyl diphosphate biosynthetic process, mevalonate pathway"/>
    <property type="evidence" value="ECO:0007669"/>
    <property type="project" value="UniProtKB-UniPathway"/>
</dbReference>
<dbReference type="Pfam" id="PF08544">
    <property type="entry name" value="GHMP_kinases_C"/>
    <property type="match status" value="1"/>
</dbReference>
<dbReference type="EMBL" id="FOEN01000011">
    <property type="protein sequence ID" value="SEQ44356.1"/>
    <property type="molecule type" value="Genomic_DNA"/>
</dbReference>
<evidence type="ECO:0000256" key="3">
    <source>
        <dbReference type="ARBA" id="ARBA00022679"/>
    </source>
</evidence>
<evidence type="ECO:0000256" key="4">
    <source>
        <dbReference type="ARBA" id="ARBA00022741"/>
    </source>
</evidence>
<dbReference type="InterPro" id="IPR014721">
    <property type="entry name" value="Ribsml_uS5_D2-typ_fold_subgr"/>
</dbReference>
<dbReference type="GO" id="GO:0005524">
    <property type="term" value="F:ATP binding"/>
    <property type="evidence" value="ECO:0007669"/>
    <property type="project" value="UniProtKB-KW"/>
</dbReference>
<keyword evidence="10" id="KW-1185">Reference proteome</keyword>
<evidence type="ECO:0000256" key="1">
    <source>
        <dbReference type="ARBA" id="ARBA00005017"/>
    </source>
</evidence>
<feature type="domain" description="GHMP kinase C-terminal" evidence="8">
    <location>
        <begin position="309"/>
        <end position="366"/>
    </location>
</feature>
<dbReference type="InterPro" id="IPR006204">
    <property type="entry name" value="GHMP_kinase_N_dom"/>
</dbReference>
<evidence type="ECO:0000313" key="9">
    <source>
        <dbReference type="EMBL" id="SEQ44356.1"/>
    </source>
</evidence>
<dbReference type="InterPro" id="IPR013750">
    <property type="entry name" value="GHMP_kinase_C_dom"/>
</dbReference>
<dbReference type="Gene3D" id="3.30.70.890">
    <property type="entry name" value="GHMP kinase, C-terminal domain"/>
    <property type="match status" value="1"/>
</dbReference>
<evidence type="ECO:0000313" key="10">
    <source>
        <dbReference type="Proteomes" id="UP000198833"/>
    </source>
</evidence>
<dbReference type="Pfam" id="PF00288">
    <property type="entry name" value="GHMP_kinases_N"/>
    <property type="match status" value="1"/>
</dbReference>
<keyword evidence="4" id="KW-0547">Nucleotide-binding</keyword>